<name>A0A2Z4RLG9_PSEPU</name>
<organism evidence="1 2">
    <name type="scientific">Pseudomonas putida</name>
    <name type="common">Arthrobacter siderocapsulatus</name>
    <dbReference type="NCBI Taxonomy" id="303"/>
    <lineage>
        <taxon>Bacteria</taxon>
        <taxon>Pseudomonadati</taxon>
        <taxon>Pseudomonadota</taxon>
        <taxon>Gammaproteobacteria</taxon>
        <taxon>Pseudomonadales</taxon>
        <taxon>Pseudomonadaceae</taxon>
        <taxon>Pseudomonas</taxon>
    </lineage>
</organism>
<evidence type="ECO:0000313" key="1">
    <source>
        <dbReference type="EMBL" id="AWY41933.1"/>
    </source>
</evidence>
<protein>
    <submittedName>
        <fullName evidence="1">Uncharacterized protein</fullName>
    </submittedName>
</protein>
<proteinExistence type="predicted"/>
<gene>
    <name evidence="1" type="ORF">DKY63_19305</name>
</gene>
<sequence length="63" mass="7558">MWERACSRRGRSIQSLHRRLNRFREQARSHSGSRITPKGTERCLWHIYPRQTGIGRCHPTHTF</sequence>
<evidence type="ECO:0000313" key="2">
    <source>
        <dbReference type="Proteomes" id="UP000250299"/>
    </source>
</evidence>
<dbReference type="Proteomes" id="UP000250299">
    <property type="component" value="Chromosome"/>
</dbReference>
<dbReference type="EMBL" id="CP029693">
    <property type="protein sequence ID" value="AWY41933.1"/>
    <property type="molecule type" value="Genomic_DNA"/>
</dbReference>
<accession>A0A2Z4RLG9</accession>
<reference evidence="1 2" key="1">
    <citation type="submission" date="2018-05" db="EMBL/GenBank/DDBJ databases">
        <title>Whole genome sequence of Pseudomonas putida JBC17.</title>
        <authorList>
            <person name="Lee Y.H."/>
            <person name="David K."/>
        </authorList>
    </citation>
    <scope>NUCLEOTIDE SEQUENCE [LARGE SCALE GENOMIC DNA]</scope>
    <source>
        <strain evidence="1 2">JBC17</strain>
    </source>
</reference>
<dbReference type="AlphaFoldDB" id="A0A2Z4RLG9"/>
<dbReference type="OrthoDB" id="7033699at2"/>